<evidence type="ECO:0000313" key="1">
    <source>
        <dbReference type="EMBL" id="JAH94766.1"/>
    </source>
</evidence>
<protein>
    <submittedName>
        <fullName evidence="1">Uncharacterized protein</fullName>
    </submittedName>
</protein>
<proteinExistence type="predicted"/>
<sequence>MPEPTLVYTLSHVTKHSSLFFFPWFTISCPILHLSRELRRTRVSSCPENHNKNKMNGRQRF</sequence>
<dbReference type="EMBL" id="GBXM01013811">
    <property type="protein sequence ID" value="JAH94766.1"/>
    <property type="molecule type" value="Transcribed_RNA"/>
</dbReference>
<organism evidence="1">
    <name type="scientific">Anguilla anguilla</name>
    <name type="common">European freshwater eel</name>
    <name type="synonym">Muraena anguilla</name>
    <dbReference type="NCBI Taxonomy" id="7936"/>
    <lineage>
        <taxon>Eukaryota</taxon>
        <taxon>Metazoa</taxon>
        <taxon>Chordata</taxon>
        <taxon>Craniata</taxon>
        <taxon>Vertebrata</taxon>
        <taxon>Euteleostomi</taxon>
        <taxon>Actinopterygii</taxon>
        <taxon>Neopterygii</taxon>
        <taxon>Teleostei</taxon>
        <taxon>Anguilliformes</taxon>
        <taxon>Anguillidae</taxon>
        <taxon>Anguilla</taxon>
    </lineage>
</organism>
<dbReference type="AlphaFoldDB" id="A0A0E9WXA5"/>
<name>A0A0E9WXA5_ANGAN</name>
<reference evidence="1" key="1">
    <citation type="submission" date="2014-11" db="EMBL/GenBank/DDBJ databases">
        <authorList>
            <person name="Amaro Gonzalez C."/>
        </authorList>
    </citation>
    <scope>NUCLEOTIDE SEQUENCE</scope>
</reference>
<reference evidence="1" key="2">
    <citation type="journal article" date="2015" name="Fish Shellfish Immunol.">
        <title>Early steps in the European eel (Anguilla anguilla)-Vibrio vulnificus interaction in the gills: Role of the RtxA13 toxin.</title>
        <authorList>
            <person name="Callol A."/>
            <person name="Pajuelo D."/>
            <person name="Ebbesson L."/>
            <person name="Teles M."/>
            <person name="MacKenzie S."/>
            <person name="Amaro C."/>
        </authorList>
    </citation>
    <scope>NUCLEOTIDE SEQUENCE</scope>
</reference>
<accession>A0A0E9WXA5</accession>